<accession>A0A3M2MAR2</accession>
<feature type="chain" id="PRO_5039564671" description="Secreted protein" evidence="1">
    <location>
        <begin position="22"/>
        <end position="144"/>
    </location>
</feature>
<evidence type="ECO:0000313" key="3">
    <source>
        <dbReference type="Proteomes" id="UP000282674"/>
    </source>
</evidence>
<reference evidence="2 3" key="1">
    <citation type="submission" date="2018-10" db="EMBL/GenBank/DDBJ databases">
        <title>Isolation from soil.</title>
        <authorList>
            <person name="Hu J."/>
        </authorList>
    </citation>
    <scope>NUCLEOTIDE SEQUENCE [LARGE SCALE GENOMIC DNA]</scope>
    <source>
        <strain evidence="2 3">NEAU-Ht49</strain>
    </source>
</reference>
<evidence type="ECO:0000256" key="1">
    <source>
        <dbReference type="SAM" id="SignalP"/>
    </source>
</evidence>
<feature type="signal peptide" evidence="1">
    <location>
        <begin position="1"/>
        <end position="21"/>
    </location>
</feature>
<name>A0A3M2MAR2_9ACTN</name>
<dbReference type="AlphaFoldDB" id="A0A3M2MAR2"/>
<keyword evidence="1" id="KW-0732">Signal</keyword>
<proteinExistence type="predicted"/>
<comment type="caution">
    <text evidence="2">The sequence shown here is derived from an EMBL/GenBank/DDBJ whole genome shotgun (WGS) entry which is preliminary data.</text>
</comment>
<organism evidence="2 3">
    <name type="scientific">Actinomadura harenae</name>
    <dbReference type="NCBI Taxonomy" id="2483351"/>
    <lineage>
        <taxon>Bacteria</taxon>
        <taxon>Bacillati</taxon>
        <taxon>Actinomycetota</taxon>
        <taxon>Actinomycetes</taxon>
        <taxon>Streptosporangiales</taxon>
        <taxon>Thermomonosporaceae</taxon>
        <taxon>Actinomadura</taxon>
    </lineage>
</organism>
<protein>
    <recommendedName>
        <fullName evidence="4">Secreted protein</fullName>
    </recommendedName>
</protein>
<dbReference type="RefSeq" id="WP_122193378.1">
    <property type="nucleotide sequence ID" value="NZ_JBHSKC010000020.1"/>
</dbReference>
<gene>
    <name evidence="2" type="ORF">EBO15_06485</name>
</gene>
<evidence type="ECO:0000313" key="2">
    <source>
        <dbReference type="EMBL" id="RMI46571.1"/>
    </source>
</evidence>
<dbReference type="Proteomes" id="UP000282674">
    <property type="component" value="Unassembled WGS sequence"/>
</dbReference>
<sequence length="144" mass="15054">MRAWGQPAVLALAAAATVGLASPAPAPASAGSGSGAVKTSRFSVPYGRSSMKGTVTWYADRAVFTTTEVAADGCHVFAYVAGGRSKERTTRNIYCDTTRRRTVTLKVTSPNVALVSLYSFDLSGISSSCYPVRGVCDRPVLVTP</sequence>
<evidence type="ECO:0008006" key="4">
    <source>
        <dbReference type="Google" id="ProtNLM"/>
    </source>
</evidence>
<keyword evidence="3" id="KW-1185">Reference proteome</keyword>
<dbReference type="OrthoDB" id="9850770at2"/>
<dbReference type="EMBL" id="RFFG01000008">
    <property type="protein sequence ID" value="RMI46571.1"/>
    <property type="molecule type" value="Genomic_DNA"/>
</dbReference>